<accession>A0A0L7LEK1</accession>
<dbReference type="Gene3D" id="3.10.120.10">
    <property type="entry name" value="Cytochrome b5-like heme/steroid binding domain"/>
    <property type="match status" value="1"/>
</dbReference>
<name>A0A0L7LEK1_OPEBR</name>
<evidence type="ECO:0000313" key="4">
    <source>
        <dbReference type="EMBL" id="KOB73978.1"/>
    </source>
</evidence>
<keyword evidence="2" id="KW-1133">Transmembrane helix</keyword>
<dbReference type="AlphaFoldDB" id="A0A0L7LEK1"/>
<proteinExistence type="inferred from homology"/>
<feature type="non-terminal residue" evidence="4">
    <location>
        <position position="129"/>
    </location>
</feature>
<feature type="domain" description="Cytochrome b5 heme-binding" evidence="3">
    <location>
        <begin position="58"/>
        <end position="129"/>
    </location>
</feature>
<dbReference type="Proteomes" id="UP000037510">
    <property type="component" value="Unassembled WGS sequence"/>
</dbReference>
<dbReference type="EMBL" id="JTDY01001397">
    <property type="protein sequence ID" value="KOB73978.1"/>
    <property type="molecule type" value="Genomic_DNA"/>
</dbReference>
<keyword evidence="2" id="KW-0812">Transmembrane</keyword>
<dbReference type="InterPro" id="IPR050577">
    <property type="entry name" value="MAPR/NEUFC/NENF-like"/>
</dbReference>
<dbReference type="InterPro" id="IPR036400">
    <property type="entry name" value="Cyt_B5-like_heme/steroid_sf"/>
</dbReference>
<dbReference type="Pfam" id="PF00173">
    <property type="entry name" value="Cyt-b5"/>
    <property type="match status" value="1"/>
</dbReference>
<dbReference type="SMART" id="SM01117">
    <property type="entry name" value="Cyt-b5"/>
    <property type="match status" value="1"/>
</dbReference>
<evidence type="ECO:0000256" key="1">
    <source>
        <dbReference type="ARBA" id="ARBA00038357"/>
    </source>
</evidence>
<dbReference type="GO" id="GO:0016020">
    <property type="term" value="C:membrane"/>
    <property type="evidence" value="ECO:0007669"/>
    <property type="project" value="TreeGrafter"/>
</dbReference>
<protein>
    <submittedName>
        <fullName evidence="4">Putative cytochrome b5 domain containing 2</fullName>
    </submittedName>
</protein>
<keyword evidence="5" id="KW-1185">Reference proteome</keyword>
<gene>
    <name evidence="4" type="ORF">OBRU01_09789</name>
</gene>
<dbReference type="SUPFAM" id="SSF55856">
    <property type="entry name" value="Cytochrome b5-like heme/steroid binding domain"/>
    <property type="match status" value="1"/>
</dbReference>
<dbReference type="PANTHER" id="PTHR10281:SF4">
    <property type="entry name" value="NEUFERRICIN"/>
    <property type="match status" value="1"/>
</dbReference>
<reference evidence="4 5" key="1">
    <citation type="journal article" date="2015" name="Genome Biol. Evol.">
        <title>The genome of winter moth (Operophtera brumata) provides a genomic perspective on sexual dimorphism and phenology.</title>
        <authorList>
            <person name="Derks M.F."/>
            <person name="Smit S."/>
            <person name="Salis L."/>
            <person name="Schijlen E."/>
            <person name="Bossers A."/>
            <person name="Mateman C."/>
            <person name="Pijl A.S."/>
            <person name="de Ridder D."/>
            <person name="Groenen M.A."/>
            <person name="Visser M.E."/>
            <person name="Megens H.J."/>
        </authorList>
    </citation>
    <scope>NUCLEOTIDE SEQUENCE [LARGE SCALE GENOMIC DNA]</scope>
    <source>
        <strain evidence="4">WM2013NL</strain>
        <tissue evidence="4">Head and thorax</tissue>
    </source>
</reference>
<dbReference type="InterPro" id="IPR001199">
    <property type="entry name" value="Cyt_B5-like_heme/steroid-bd"/>
</dbReference>
<sequence length="129" mass="14642">MSLYKTVYNFFARLKAIKTELLLISLLIGFAMFYEKLNFYFKPKLPEVNQFGEQHGVFSEDQLSNYNGLVEDKLYLAVLGSVFDVSKGAKYYAKGGSYHYFVGKDGSRALVTGDFTDESENKDNVIDLS</sequence>
<dbReference type="PANTHER" id="PTHR10281">
    <property type="entry name" value="MEMBRANE-ASSOCIATED PROGESTERONE RECEPTOR COMPONENT-RELATED"/>
    <property type="match status" value="1"/>
</dbReference>
<evidence type="ECO:0000259" key="3">
    <source>
        <dbReference type="SMART" id="SM01117"/>
    </source>
</evidence>
<dbReference type="STRING" id="104452.A0A0L7LEK1"/>
<comment type="similarity">
    <text evidence="1">Belongs to the cytochrome b5 family. MAPR subfamily.</text>
</comment>
<comment type="caution">
    <text evidence="4">The sequence shown here is derived from an EMBL/GenBank/DDBJ whole genome shotgun (WGS) entry which is preliminary data.</text>
</comment>
<organism evidence="4 5">
    <name type="scientific">Operophtera brumata</name>
    <name type="common">Winter moth</name>
    <name type="synonym">Phalaena brumata</name>
    <dbReference type="NCBI Taxonomy" id="104452"/>
    <lineage>
        <taxon>Eukaryota</taxon>
        <taxon>Metazoa</taxon>
        <taxon>Ecdysozoa</taxon>
        <taxon>Arthropoda</taxon>
        <taxon>Hexapoda</taxon>
        <taxon>Insecta</taxon>
        <taxon>Pterygota</taxon>
        <taxon>Neoptera</taxon>
        <taxon>Endopterygota</taxon>
        <taxon>Lepidoptera</taxon>
        <taxon>Glossata</taxon>
        <taxon>Ditrysia</taxon>
        <taxon>Geometroidea</taxon>
        <taxon>Geometridae</taxon>
        <taxon>Larentiinae</taxon>
        <taxon>Operophtera</taxon>
    </lineage>
</organism>
<keyword evidence="2" id="KW-0472">Membrane</keyword>
<evidence type="ECO:0000313" key="5">
    <source>
        <dbReference type="Proteomes" id="UP000037510"/>
    </source>
</evidence>
<feature type="transmembrane region" description="Helical" evidence="2">
    <location>
        <begin position="21"/>
        <end position="41"/>
    </location>
</feature>
<dbReference type="GO" id="GO:0012505">
    <property type="term" value="C:endomembrane system"/>
    <property type="evidence" value="ECO:0007669"/>
    <property type="project" value="TreeGrafter"/>
</dbReference>
<evidence type="ECO:0000256" key="2">
    <source>
        <dbReference type="SAM" id="Phobius"/>
    </source>
</evidence>